<dbReference type="InterPro" id="IPR000413">
    <property type="entry name" value="Integrin_alpha"/>
</dbReference>
<dbReference type="STRING" id="597456.A0A0L7R7E6"/>
<dbReference type="Gene3D" id="2.60.40.1530">
    <property type="entry name" value="ntegrin, alpha v. Chain A, domain 4"/>
    <property type="match status" value="2"/>
</dbReference>
<dbReference type="GO" id="GO:0048513">
    <property type="term" value="P:animal organ development"/>
    <property type="evidence" value="ECO:0007669"/>
    <property type="project" value="UniProtKB-ARBA"/>
</dbReference>
<gene>
    <name evidence="18" type="ORF">WH47_12599</name>
</gene>
<dbReference type="EMBL" id="KQ414640">
    <property type="protein sequence ID" value="KOC66795.1"/>
    <property type="molecule type" value="Genomic_DNA"/>
</dbReference>
<keyword evidence="9 13" id="KW-0472">Membrane</keyword>
<organism evidence="18 19">
    <name type="scientific">Habropoda laboriosa</name>
    <dbReference type="NCBI Taxonomy" id="597456"/>
    <lineage>
        <taxon>Eukaryota</taxon>
        <taxon>Metazoa</taxon>
        <taxon>Ecdysozoa</taxon>
        <taxon>Arthropoda</taxon>
        <taxon>Hexapoda</taxon>
        <taxon>Insecta</taxon>
        <taxon>Pterygota</taxon>
        <taxon>Neoptera</taxon>
        <taxon>Endopterygota</taxon>
        <taxon>Hymenoptera</taxon>
        <taxon>Apocrita</taxon>
        <taxon>Aculeata</taxon>
        <taxon>Apoidea</taxon>
        <taxon>Anthophila</taxon>
        <taxon>Apidae</taxon>
        <taxon>Habropoda</taxon>
    </lineage>
</organism>
<evidence type="ECO:0000259" key="16">
    <source>
        <dbReference type="Pfam" id="PF20805"/>
    </source>
</evidence>
<dbReference type="GO" id="GO:0005178">
    <property type="term" value="F:integrin binding"/>
    <property type="evidence" value="ECO:0007669"/>
    <property type="project" value="TreeGrafter"/>
</dbReference>
<keyword evidence="11" id="KW-0325">Glycoprotein</keyword>
<dbReference type="PROSITE" id="PS51470">
    <property type="entry name" value="FG_GAP"/>
    <property type="match status" value="3"/>
</dbReference>
<dbReference type="InterPro" id="IPR013519">
    <property type="entry name" value="Int_alpha_beta-p"/>
</dbReference>
<feature type="domain" description="Integrin alpha first immunoglubulin-like" evidence="15">
    <location>
        <begin position="452"/>
        <end position="567"/>
    </location>
</feature>
<dbReference type="Pfam" id="PF20805">
    <property type="entry name" value="Integrin_A_Ig_2"/>
    <property type="match status" value="1"/>
</dbReference>
<evidence type="ECO:0000256" key="13">
    <source>
        <dbReference type="RuleBase" id="RU003762"/>
    </source>
</evidence>
<feature type="compositionally biased region" description="Basic and acidic residues" evidence="14">
    <location>
        <begin position="1223"/>
        <end position="1272"/>
    </location>
</feature>
<dbReference type="SMART" id="SM00191">
    <property type="entry name" value="Int_alpha"/>
    <property type="match status" value="3"/>
</dbReference>
<protein>
    <submittedName>
        <fullName evidence="18">Integrin alpha-PS2</fullName>
    </submittedName>
</protein>
<evidence type="ECO:0000313" key="19">
    <source>
        <dbReference type="Proteomes" id="UP000053825"/>
    </source>
</evidence>
<dbReference type="Pfam" id="PF20806">
    <property type="entry name" value="Integrin_A_Ig_3"/>
    <property type="match status" value="2"/>
</dbReference>
<evidence type="ECO:0000256" key="8">
    <source>
        <dbReference type="ARBA" id="ARBA00023037"/>
    </source>
</evidence>
<feature type="compositionally biased region" description="Polar residues" evidence="14">
    <location>
        <begin position="1210"/>
        <end position="1221"/>
    </location>
</feature>
<dbReference type="InterPro" id="IPR013517">
    <property type="entry name" value="FG-GAP"/>
</dbReference>
<keyword evidence="3 13" id="KW-0812">Transmembrane</keyword>
<dbReference type="InterPro" id="IPR032695">
    <property type="entry name" value="Integrin_dom_sf"/>
</dbReference>
<evidence type="ECO:0000256" key="2">
    <source>
        <dbReference type="ARBA" id="ARBA00008054"/>
    </source>
</evidence>
<feature type="region of interest" description="Disordered" evidence="14">
    <location>
        <begin position="858"/>
        <end position="902"/>
    </location>
</feature>
<feature type="repeat" description="FG-GAP" evidence="12">
    <location>
        <begin position="346"/>
        <end position="411"/>
    </location>
</feature>
<evidence type="ECO:0000256" key="10">
    <source>
        <dbReference type="ARBA" id="ARBA00023170"/>
    </source>
</evidence>
<evidence type="ECO:0000256" key="12">
    <source>
        <dbReference type="PROSITE-ProRule" id="PRU00803"/>
    </source>
</evidence>
<feature type="transmembrane region" description="Helical" evidence="13">
    <location>
        <begin position="1412"/>
        <end position="1435"/>
    </location>
</feature>
<reference evidence="18 19" key="1">
    <citation type="submission" date="2015-07" db="EMBL/GenBank/DDBJ databases">
        <title>The genome of Habropoda laboriosa.</title>
        <authorList>
            <person name="Pan H."/>
            <person name="Kapheim K."/>
        </authorList>
    </citation>
    <scope>NUCLEOTIDE SEQUENCE [LARGE SCALE GENOMIC DNA]</scope>
    <source>
        <strain evidence="18">0110345459</strain>
    </source>
</reference>
<dbReference type="PANTHER" id="PTHR23220">
    <property type="entry name" value="INTEGRIN ALPHA"/>
    <property type="match status" value="1"/>
</dbReference>
<feature type="repeat" description="FG-GAP" evidence="12">
    <location>
        <begin position="412"/>
        <end position="472"/>
    </location>
</feature>
<dbReference type="PANTHER" id="PTHR23220:SF133">
    <property type="entry name" value="INTEGRIN ALPHA-PS2"/>
    <property type="match status" value="1"/>
</dbReference>
<keyword evidence="19" id="KW-1185">Reference proteome</keyword>
<comment type="subcellular location">
    <subcellularLocation>
        <location evidence="1 13">Membrane</location>
        <topology evidence="1 13">Single-pass type I membrane protein</topology>
    </subcellularLocation>
</comment>
<keyword evidence="6 13" id="KW-0130">Cell adhesion</keyword>
<evidence type="ECO:0000256" key="4">
    <source>
        <dbReference type="ARBA" id="ARBA00022729"/>
    </source>
</evidence>
<dbReference type="InterPro" id="IPR048286">
    <property type="entry name" value="Integrin_alpha_Ig-like_3"/>
</dbReference>
<keyword evidence="10 13" id="KW-0675">Receptor</keyword>
<keyword evidence="5" id="KW-0677">Repeat</keyword>
<dbReference type="Gene3D" id="2.60.40.1510">
    <property type="entry name" value="ntegrin, alpha v. Chain A, domain 3"/>
    <property type="match status" value="1"/>
</dbReference>
<keyword evidence="7 13" id="KW-1133">Transmembrane helix</keyword>
<dbReference type="SUPFAM" id="SSF69179">
    <property type="entry name" value="Integrin domains"/>
    <property type="match status" value="3"/>
</dbReference>
<accession>A0A0L7R7E6</accession>
<evidence type="ECO:0000256" key="11">
    <source>
        <dbReference type="ARBA" id="ARBA00023180"/>
    </source>
</evidence>
<evidence type="ECO:0000256" key="6">
    <source>
        <dbReference type="ARBA" id="ARBA00022889"/>
    </source>
</evidence>
<evidence type="ECO:0000259" key="17">
    <source>
        <dbReference type="Pfam" id="PF20806"/>
    </source>
</evidence>
<dbReference type="InterPro" id="IPR048285">
    <property type="entry name" value="Integrin_alpha_Ig-like_2"/>
</dbReference>
<evidence type="ECO:0000259" key="15">
    <source>
        <dbReference type="Pfam" id="PF08441"/>
    </source>
</evidence>
<dbReference type="GO" id="GO:0008305">
    <property type="term" value="C:integrin complex"/>
    <property type="evidence" value="ECO:0007669"/>
    <property type="project" value="InterPro"/>
</dbReference>
<evidence type="ECO:0000256" key="9">
    <source>
        <dbReference type="ARBA" id="ARBA00023136"/>
    </source>
</evidence>
<dbReference type="GO" id="GO:0007229">
    <property type="term" value="P:integrin-mediated signaling pathway"/>
    <property type="evidence" value="ECO:0007669"/>
    <property type="project" value="UniProtKB-KW"/>
</dbReference>
<proteinExistence type="inferred from homology"/>
<dbReference type="Pfam" id="PF08441">
    <property type="entry name" value="Integrin_A_Ig_1"/>
    <property type="match status" value="1"/>
</dbReference>
<feature type="compositionally biased region" description="Low complexity" evidence="14">
    <location>
        <begin position="873"/>
        <end position="891"/>
    </location>
</feature>
<feature type="domain" description="Integrin alpha second immunoglobulin-like" evidence="16">
    <location>
        <begin position="577"/>
        <end position="719"/>
    </location>
</feature>
<name>A0A0L7R7E6_9HYME</name>
<dbReference type="GO" id="GO:0007157">
    <property type="term" value="P:heterophilic cell-cell adhesion via plasma membrane cell adhesion molecules"/>
    <property type="evidence" value="ECO:0007669"/>
    <property type="project" value="UniProtKB-ARBA"/>
</dbReference>
<feature type="region of interest" description="Disordered" evidence="14">
    <location>
        <begin position="1187"/>
        <end position="1272"/>
    </location>
</feature>
<comment type="similarity">
    <text evidence="2 13">Belongs to the integrin alpha chain family.</text>
</comment>
<dbReference type="InterPro" id="IPR013649">
    <property type="entry name" value="Integrin_alpha_Ig-like_1"/>
</dbReference>
<dbReference type="GO" id="GO:0033627">
    <property type="term" value="P:cell adhesion mediated by integrin"/>
    <property type="evidence" value="ECO:0007669"/>
    <property type="project" value="TreeGrafter"/>
</dbReference>
<feature type="repeat" description="FG-GAP" evidence="12">
    <location>
        <begin position="294"/>
        <end position="345"/>
    </location>
</feature>
<dbReference type="PRINTS" id="PR01185">
    <property type="entry name" value="INTEGRINA"/>
</dbReference>
<keyword evidence="8 13" id="KW-0401">Integrin</keyword>
<dbReference type="Gene3D" id="2.130.10.130">
    <property type="entry name" value="Integrin alpha, N-terminal"/>
    <property type="match status" value="1"/>
</dbReference>
<feature type="domain" description="Integrin alpha third immunoglobulin-like" evidence="17">
    <location>
        <begin position="727"/>
        <end position="840"/>
    </location>
</feature>
<feature type="region of interest" description="Disordered" evidence="14">
    <location>
        <begin position="979"/>
        <end position="1010"/>
    </location>
</feature>
<keyword evidence="4" id="KW-0732">Signal</keyword>
<evidence type="ECO:0000256" key="1">
    <source>
        <dbReference type="ARBA" id="ARBA00004479"/>
    </source>
</evidence>
<dbReference type="Proteomes" id="UP000053825">
    <property type="component" value="Unassembled WGS sequence"/>
</dbReference>
<evidence type="ECO:0000256" key="14">
    <source>
        <dbReference type="SAM" id="MobiDB-lite"/>
    </source>
</evidence>
<dbReference type="OrthoDB" id="5317514at2759"/>
<dbReference type="Pfam" id="PF01839">
    <property type="entry name" value="FG-GAP"/>
    <property type="match status" value="2"/>
</dbReference>
<dbReference type="GO" id="GO:0009897">
    <property type="term" value="C:external side of plasma membrane"/>
    <property type="evidence" value="ECO:0007669"/>
    <property type="project" value="TreeGrafter"/>
</dbReference>
<evidence type="ECO:0000256" key="7">
    <source>
        <dbReference type="ARBA" id="ARBA00022989"/>
    </source>
</evidence>
<evidence type="ECO:0000313" key="18">
    <source>
        <dbReference type="EMBL" id="KOC66795.1"/>
    </source>
</evidence>
<dbReference type="SUPFAM" id="SSF69318">
    <property type="entry name" value="Integrin alpha N-terminal domain"/>
    <property type="match status" value="1"/>
</dbReference>
<dbReference type="GO" id="GO:0007160">
    <property type="term" value="P:cell-matrix adhesion"/>
    <property type="evidence" value="ECO:0007669"/>
    <property type="project" value="TreeGrafter"/>
</dbReference>
<feature type="domain" description="Integrin alpha third immunoglobulin-like" evidence="17">
    <location>
        <begin position="1249"/>
        <end position="1402"/>
    </location>
</feature>
<evidence type="ECO:0000256" key="3">
    <source>
        <dbReference type="ARBA" id="ARBA00022692"/>
    </source>
</evidence>
<evidence type="ECO:0000256" key="5">
    <source>
        <dbReference type="ARBA" id="ARBA00022737"/>
    </source>
</evidence>
<sequence length="1449" mass="162878">MKREVWNYHGYTQLLSRGSISWPKNPLGVNRSYTLTPGLRCILIVIRVKESTADRRVHDEQADETEQFDAFFSGDSSEFCGYLFYVENSELCGDFLYIKSFEFCGDLFYVESLEFCGDFVQNLFYVENFKFCGDIFYVGSSEFCGDMFYVDSLEFCEDACAPRYIWFSVSQPKYDPDDNRWSKEVTVGNRREPVGTCWVVYNNFNESQEYSPCRTKYWGYHRQGSCQAGLGAAMSKNGERLFIGAPGSWYWQGQIYSISTAMKLKFVATMVTSEAEASGQAFSQPLNSRARIMFTKEGPATEDDSYMGYSVTTGDFIGNGDSGTAVGVPRGSDLLGKVILFTSNMTNPRNITGEQMGAYFGYAVASGDIDGDGSDDLIVGAPMYTVPDNPEMTIETGRVYVFYQGAGAEKFRKVDSRDGESNRGRFGLSLASLGDIDRDGYGDFVVGAPYGVTCLPLRACFKYTGEGVFSKHSFNIQYVLDVKKTKSPRLFFLELEGRNTMNRTIKVDRDQQFCRTVQVYVTPNIRDKLTSLDAEMRMSLEEERFDDNRPRDPRLALRPILGSTTSRKDSLSIRKNCGSDNVCIPDLQMNVTSNVHKYLLGSGKRLELDVYVQNIGEDAFEATYNLKLPAGIDYIKVEKIETMGVPVQCSAPKQSNNNTLRCDIGNPLQKNRLVKFKVLLQPVTSHGMKPIYEFEMDVNTTNPENLYTTGDNTYSLKLPIWIETDLRVDGESKPKDLYYNPDNYTSDTNATTEAEFGPAMTHNYTIRNQGPSEVIEAEAFLIWPAQTLAGNELLYLLEQPETNGPIACEPANANYLSLKLDQRRRVFSHHSDPSGVILDESHSGRTINVQRGFDIDRNKLTQKEEADINSGDSSNIQKSRHSSSSSNVVTSETRRIQLSGTGDKPDVLITTYTQNNSGTGSINAGDLTAGNRGMVFHAESGGSGDTGILGGGFRSSDGSSLGTRVTGLEEEDYRTRVNHSQTLDNRWGETGVSKGRTSDGDQNESEESRRTYQELLRQQEQMQRKWDEERLYYHRRQETSGGYRGADGELITGDREETVRGGDYGLQLRNVSSTQELERIFGSLSKSTDGYQLYDRQGKHYVQFMGRFRTSADGREYIEFQDGSMFPLQNRLGGQSYVSESSEPRDSRFLRIEGELLVDSTAKGFIVLKDGRRFPLQGSFSYTEERTYTLGPSRGQQAGRAGNDYETKSYSKSWNEDSSQAGDVERDYESRYSSTHEEKRMEDRKVTSRVYGRENREIEEDSKKESGRIKRESDMIDVKQFKKFEKLHRRPRDLENDPITGESDFAGETDYENDPRAQGPVGPCETAKCVMLRCVLGPLKKDQEVWIAARYRVDARTLKKVALQEKVRVSTKLVAQVTKQPFIGTPAEQVIKSHEIKTNVEPSSTPSAPDVIPLWVVVLSACAGTIILLLLIFLLHKVCLCKLCGATVA</sequence>
<dbReference type="InterPro" id="IPR028994">
    <property type="entry name" value="Integrin_alpha_N"/>
</dbReference>